<feature type="compositionally biased region" description="Polar residues" evidence="5">
    <location>
        <begin position="41"/>
        <end position="57"/>
    </location>
</feature>
<feature type="transmembrane region" description="Helical" evidence="6">
    <location>
        <begin position="252"/>
        <end position="272"/>
    </location>
</feature>
<feature type="transmembrane region" description="Helical" evidence="6">
    <location>
        <begin position="610"/>
        <end position="630"/>
    </location>
</feature>
<evidence type="ECO:0000313" key="8">
    <source>
        <dbReference type="EMBL" id="ORY89658.1"/>
    </source>
</evidence>
<keyword evidence="2 6" id="KW-0812">Transmembrane</keyword>
<dbReference type="Gene3D" id="1.20.1250.20">
    <property type="entry name" value="MFS general substrate transporter like domains"/>
    <property type="match status" value="2"/>
</dbReference>
<keyword evidence="9" id="KW-1185">Reference proteome</keyword>
<dbReference type="GO" id="GO:0005886">
    <property type="term" value="C:plasma membrane"/>
    <property type="evidence" value="ECO:0007669"/>
    <property type="project" value="TreeGrafter"/>
</dbReference>
<dbReference type="InterPro" id="IPR020846">
    <property type="entry name" value="MFS_dom"/>
</dbReference>
<comment type="subcellular location">
    <subcellularLocation>
        <location evidence="1">Membrane</location>
        <topology evidence="1">Multi-pass membrane protein</topology>
    </subcellularLocation>
</comment>
<accession>A0A1Y2FZM2</accession>
<gene>
    <name evidence="8" type="ORF">BCR35DRAFT_300066</name>
</gene>
<dbReference type="Proteomes" id="UP000193467">
    <property type="component" value="Unassembled WGS sequence"/>
</dbReference>
<feature type="compositionally biased region" description="Basic and acidic residues" evidence="5">
    <location>
        <begin position="67"/>
        <end position="78"/>
    </location>
</feature>
<feature type="transmembrane region" description="Helical" evidence="6">
    <location>
        <begin position="642"/>
        <end position="667"/>
    </location>
</feature>
<dbReference type="InterPro" id="IPR011701">
    <property type="entry name" value="MFS"/>
</dbReference>
<name>A0A1Y2FZM2_9BASI</name>
<evidence type="ECO:0000256" key="5">
    <source>
        <dbReference type="SAM" id="MobiDB-lite"/>
    </source>
</evidence>
<feature type="transmembrane region" description="Helical" evidence="6">
    <location>
        <begin position="553"/>
        <end position="573"/>
    </location>
</feature>
<feature type="transmembrane region" description="Helical" evidence="6">
    <location>
        <begin position="515"/>
        <end position="532"/>
    </location>
</feature>
<dbReference type="SUPFAM" id="SSF103473">
    <property type="entry name" value="MFS general substrate transporter"/>
    <property type="match status" value="1"/>
</dbReference>
<protein>
    <submittedName>
        <fullName evidence="8">Major facilitator superfamily domain-containing protein</fullName>
    </submittedName>
</protein>
<organism evidence="8 9">
    <name type="scientific">Leucosporidium creatinivorum</name>
    <dbReference type="NCBI Taxonomy" id="106004"/>
    <lineage>
        <taxon>Eukaryota</taxon>
        <taxon>Fungi</taxon>
        <taxon>Dikarya</taxon>
        <taxon>Basidiomycota</taxon>
        <taxon>Pucciniomycotina</taxon>
        <taxon>Microbotryomycetes</taxon>
        <taxon>Leucosporidiales</taxon>
        <taxon>Leucosporidium</taxon>
    </lineage>
</organism>
<dbReference type="Pfam" id="PF07690">
    <property type="entry name" value="MFS_1"/>
    <property type="match status" value="1"/>
</dbReference>
<evidence type="ECO:0000256" key="6">
    <source>
        <dbReference type="SAM" id="Phobius"/>
    </source>
</evidence>
<dbReference type="InParanoid" id="A0A1Y2FZM2"/>
<comment type="caution">
    <text evidence="8">The sequence shown here is derived from an EMBL/GenBank/DDBJ whole genome shotgun (WGS) entry which is preliminary data.</text>
</comment>
<evidence type="ECO:0000313" key="9">
    <source>
        <dbReference type="Proteomes" id="UP000193467"/>
    </source>
</evidence>
<feature type="transmembrane region" description="Helical" evidence="6">
    <location>
        <begin position="478"/>
        <end position="495"/>
    </location>
</feature>
<evidence type="ECO:0000256" key="3">
    <source>
        <dbReference type="ARBA" id="ARBA00022989"/>
    </source>
</evidence>
<feature type="transmembrane region" description="Helical" evidence="6">
    <location>
        <begin position="217"/>
        <end position="240"/>
    </location>
</feature>
<evidence type="ECO:0000256" key="2">
    <source>
        <dbReference type="ARBA" id="ARBA00022692"/>
    </source>
</evidence>
<feature type="transmembrane region" description="Helical" evidence="6">
    <location>
        <begin position="446"/>
        <end position="466"/>
    </location>
</feature>
<feature type="compositionally biased region" description="Basic and acidic residues" evidence="5">
    <location>
        <begin position="148"/>
        <end position="170"/>
    </location>
</feature>
<feature type="transmembrane region" description="Helical" evidence="6">
    <location>
        <begin position="350"/>
        <end position="372"/>
    </location>
</feature>
<dbReference type="GO" id="GO:0022857">
    <property type="term" value="F:transmembrane transporter activity"/>
    <property type="evidence" value="ECO:0007669"/>
    <property type="project" value="InterPro"/>
</dbReference>
<evidence type="ECO:0000256" key="1">
    <source>
        <dbReference type="ARBA" id="ARBA00004141"/>
    </source>
</evidence>
<proteinExistence type="predicted"/>
<reference evidence="8 9" key="1">
    <citation type="submission" date="2016-07" db="EMBL/GenBank/DDBJ databases">
        <title>Pervasive Adenine N6-methylation of Active Genes in Fungi.</title>
        <authorList>
            <consortium name="DOE Joint Genome Institute"/>
            <person name="Mondo S.J."/>
            <person name="Dannebaum R.O."/>
            <person name="Kuo R.C."/>
            <person name="Labutti K."/>
            <person name="Haridas S."/>
            <person name="Kuo A."/>
            <person name="Salamov A."/>
            <person name="Ahrendt S.R."/>
            <person name="Lipzen A."/>
            <person name="Sullivan W."/>
            <person name="Andreopoulos W.B."/>
            <person name="Clum A."/>
            <person name="Lindquist E."/>
            <person name="Daum C."/>
            <person name="Ramamoorthy G.K."/>
            <person name="Gryganskyi A."/>
            <person name="Culley D."/>
            <person name="Magnuson J.K."/>
            <person name="James T.Y."/>
            <person name="O'Malley M.A."/>
            <person name="Stajich J.E."/>
            <person name="Spatafora J.W."/>
            <person name="Visel A."/>
            <person name="Grigoriev I.V."/>
        </authorList>
    </citation>
    <scope>NUCLEOTIDE SEQUENCE [LARGE SCALE GENOMIC DNA]</scope>
    <source>
        <strain evidence="8 9">62-1032</strain>
    </source>
</reference>
<dbReference type="AlphaFoldDB" id="A0A1Y2FZM2"/>
<keyword evidence="4 6" id="KW-0472">Membrane</keyword>
<keyword evidence="3 6" id="KW-1133">Transmembrane helix</keyword>
<dbReference type="OrthoDB" id="2241241at2759"/>
<evidence type="ECO:0000259" key="7">
    <source>
        <dbReference type="PROSITE" id="PS50850"/>
    </source>
</evidence>
<dbReference type="PANTHER" id="PTHR23501">
    <property type="entry name" value="MAJOR FACILITATOR SUPERFAMILY"/>
    <property type="match status" value="1"/>
</dbReference>
<feature type="transmembrane region" description="Helical" evidence="6">
    <location>
        <begin position="320"/>
        <end position="338"/>
    </location>
</feature>
<evidence type="ECO:0000256" key="4">
    <source>
        <dbReference type="ARBA" id="ARBA00023136"/>
    </source>
</evidence>
<feature type="region of interest" description="Disordered" evidence="5">
    <location>
        <begin position="1"/>
        <end position="170"/>
    </location>
</feature>
<feature type="region of interest" description="Disordered" evidence="5">
    <location>
        <begin position="385"/>
        <end position="413"/>
    </location>
</feature>
<feature type="transmembrane region" description="Helical" evidence="6">
    <location>
        <begin position="722"/>
        <end position="741"/>
    </location>
</feature>
<dbReference type="InterPro" id="IPR036259">
    <property type="entry name" value="MFS_trans_sf"/>
</dbReference>
<feature type="compositionally biased region" description="Basic and acidic residues" evidence="5">
    <location>
        <begin position="396"/>
        <end position="412"/>
    </location>
</feature>
<feature type="transmembrane region" description="Helical" evidence="6">
    <location>
        <begin position="579"/>
        <end position="598"/>
    </location>
</feature>
<feature type="compositionally biased region" description="Acidic residues" evidence="5">
    <location>
        <begin position="112"/>
        <end position="125"/>
    </location>
</feature>
<dbReference type="PANTHER" id="PTHR23501:SF87">
    <property type="entry name" value="SIDEROPHORE IRON TRANSPORTER 2"/>
    <property type="match status" value="1"/>
</dbReference>
<dbReference type="PROSITE" id="PS50850">
    <property type="entry name" value="MFS"/>
    <property type="match status" value="1"/>
</dbReference>
<feature type="transmembrane region" description="Helical" evidence="6">
    <location>
        <begin position="184"/>
        <end position="205"/>
    </location>
</feature>
<dbReference type="EMBL" id="MCGR01000005">
    <property type="protein sequence ID" value="ORY89658.1"/>
    <property type="molecule type" value="Genomic_DNA"/>
</dbReference>
<feature type="domain" description="Major facilitator superfamily (MFS) profile" evidence="7">
    <location>
        <begin position="193"/>
        <end position="745"/>
    </location>
</feature>
<sequence length="789" mass="85393">MSAGGHGSLSPARTQPSRFIVSAPPTISRGATPRLDLGRSPSMTGSVSGSASPNTRYGSFAPGTSAEEGKDHLEEVLRSKLSGTSRSRDHRRRWERSQERLIPRNQAGGAEDVWDSDADLSDDLGEGTSALRGRRQREATEDEVWNAGDEHETSTTEGAGRRPRAEDNGHKQWGVKKMELMSTVWGKGGLTSIYIGVYLISALTSLEGNTTPTIEPYFLSLLGSHSMLSSVVIITSIGFAVGKPPFTKILDVFGRAEGIALAATLYSIGYLLTAASTNVRIFIVARAISSLGGQGLQLAQQIIVADTTTLSNRGLITSTISLPWLVTTWLGPPIGAWFQRRGEPGYRIAYAAFGILLPVVAGVLFFTLLVQWRKVQASAARAGRTPSTMDIGHGSARRDWVDKGSRAEEQRARRPSFVDQVVLDRARRPRLTAWGKAKEVWRDLDVVGLFALTVGCGLFLLPFTLAAHGQRGWEDPEIWAFILAGVCTLAFFGYYEFQWSPIPVLPPRLLKNRTILAGSALGFFHFLSQFCYESFFTSFLQVARDHSPQTASYISQSYIFAACVAATLAGWGAKATNRYKWIGILGVLIHMAGTWLMMRTRNLDSSTFELVISQLLGGTGGGLTTIAAQLGCQSVVGHQDVAIATAIFLTITQIGGAVGGAGAGAVWTSLLPKRLSFHLPSDSETQALIPKIMASLPFAISFPMDSPIRQAINESYRDTQRVLNMMAILFLIPALIAILSMRDTNLETEDPGQGEGVVVLGRASFLADDEAMNSETSSLLGATSERERD</sequence>